<reference evidence="1" key="1">
    <citation type="submission" date="2023-08" db="EMBL/GenBank/DDBJ databases">
        <authorList>
            <person name="Audoor S."/>
            <person name="Bilcke G."/>
        </authorList>
    </citation>
    <scope>NUCLEOTIDE SEQUENCE</scope>
</reference>
<accession>A0AAD2CRP5</accession>
<evidence type="ECO:0000313" key="1">
    <source>
        <dbReference type="EMBL" id="CAJ1938699.1"/>
    </source>
</evidence>
<gene>
    <name evidence="1" type="ORF">CYCCA115_LOCUS6239</name>
</gene>
<name>A0AAD2CRP5_9STRA</name>
<sequence length="142" mass="15434">MPGYMFSACGICYTALDPKNIMIVLKEHNECLCCTNDCCIVPGDEGYGVGFEKSMVNFAAAKAGRSTGNICDTKVYCCQCGLKYPEVLCQGASNCLCCKQAQSFPFDDDHVKEPVCACCFVQILPEFGVLKEAPELPSIVRD</sequence>
<dbReference type="EMBL" id="CAKOGP040000757">
    <property type="protein sequence ID" value="CAJ1938699.1"/>
    <property type="molecule type" value="Genomic_DNA"/>
</dbReference>
<protein>
    <submittedName>
        <fullName evidence="1">Uncharacterized protein</fullName>
    </submittedName>
</protein>
<dbReference type="AlphaFoldDB" id="A0AAD2CRP5"/>
<proteinExistence type="predicted"/>
<dbReference type="Proteomes" id="UP001295423">
    <property type="component" value="Unassembled WGS sequence"/>
</dbReference>
<keyword evidence="2" id="KW-1185">Reference proteome</keyword>
<organism evidence="1 2">
    <name type="scientific">Cylindrotheca closterium</name>
    <dbReference type="NCBI Taxonomy" id="2856"/>
    <lineage>
        <taxon>Eukaryota</taxon>
        <taxon>Sar</taxon>
        <taxon>Stramenopiles</taxon>
        <taxon>Ochrophyta</taxon>
        <taxon>Bacillariophyta</taxon>
        <taxon>Bacillariophyceae</taxon>
        <taxon>Bacillariophycidae</taxon>
        <taxon>Bacillariales</taxon>
        <taxon>Bacillariaceae</taxon>
        <taxon>Cylindrotheca</taxon>
    </lineage>
</organism>
<comment type="caution">
    <text evidence="1">The sequence shown here is derived from an EMBL/GenBank/DDBJ whole genome shotgun (WGS) entry which is preliminary data.</text>
</comment>
<evidence type="ECO:0000313" key="2">
    <source>
        <dbReference type="Proteomes" id="UP001295423"/>
    </source>
</evidence>